<dbReference type="RefSeq" id="WP_012528856.1">
    <property type="nucleotide sequence ID" value="NC_011146.1"/>
</dbReference>
<dbReference type="Proteomes" id="UP000008825">
    <property type="component" value="Chromosome"/>
</dbReference>
<dbReference type="STRING" id="404380.Gbem_0419"/>
<organism evidence="1 2">
    <name type="scientific">Citrifermentans bemidjiense (strain ATCC BAA-1014 / DSM 16622 / JCM 12645 / Bem)</name>
    <name type="common">Geobacter bemidjiensis</name>
    <dbReference type="NCBI Taxonomy" id="404380"/>
    <lineage>
        <taxon>Bacteria</taxon>
        <taxon>Pseudomonadati</taxon>
        <taxon>Thermodesulfobacteriota</taxon>
        <taxon>Desulfuromonadia</taxon>
        <taxon>Geobacterales</taxon>
        <taxon>Geobacteraceae</taxon>
        <taxon>Citrifermentans</taxon>
    </lineage>
</organism>
<reference evidence="1 2" key="2">
    <citation type="journal article" date="2010" name="BMC Genomics">
        <title>The genome of Geobacter bemidjiensis, exemplar for the subsurface clade of Geobacter species that predominate in Fe(III)-reducing subsurface environments.</title>
        <authorList>
            <person name="Aklujkar M."/>
            <person name="Young N.D."/>
            <person name="Holmes D."/>
            <person name="Chavan M."/>
            <person name="Risso C."/>
            <person name="Kiss H.E."/>
            <person name="Han C.S."/>
            <person name="Land M.L."/>
            <person name="Lovley D.R."/>
        </authorList>
    </citation>
    <scope>NUCLEOTIDE SEQUENCE [LARGE SCALE GENOMIC DNA]</scope>
    <source>
        <strain evidence="2">ATCC BAA-1014 / DSM 16622 / JCM 12645 / Bem</strain>
    </source>
</reference>
<proteinExistence type="predicted"/>
<dbReference type="OrthoDB" id="1359545at2"/>
<evidence type="ECO:0000313" key="1">
    <source>
        <dbReference type="EMBL" id="ACH37448.2"/>
    </source>
</evidence>
<dbReference type="HOGENOM" id="CLU_1426130_0_0_7"/>
<dbReference type="AlphaFoldDB" id="B5EBH9"/>
<dbReference type="KEGG" id="gbm:Gbem_0419"/>
<accession>B5EBH9</accession>
<dbReference type="EMBL" id="CP001124">
    <property type="protein sequence ID" value="ACH37448.2"/>
    <property type="molecule type" value="Genomic_DNA"/>
</dbReference>
<protein>
    <submittedName>
        <fullName evidence="1">Uncharacterized protein</fullName>
    </submittedName>
</protein>
<sequence>MTIPFKNVDAILFLAELNLQCDFAERAATRLQLARAGWLKETDSIRMPPIEIFEACHQLLLASGVISKILFGAGVRAQNRGKLLRELMLLPELPLLAERSVRNSYEHVDERLDKMTHKFLPGVKISPLSVSDNKPEPNEIILKRFSPKDMRIYFSEQFVDLMGLISEIDSVRRGVNFGMANMNGRPEKVL</sequence>
<keyword evidence="2" id="KW-1185">Reference proteome</keyword>
<gene>
    <name evidence="1" type="ordered locus">Gbem_0419</name>
</gene>
<evidence type="ECO:0000313" key="2">
    <source>
        <dbReference type="Proteomes" id="UP000008825"/>
    </source>
</evidence>
<reference evidence="1 2" key="1">
    <citation type="submission" date="2008-07" db="EMBL/GenBank/DDBJ databases">
        <title>Complete sequence of Geobacter bemidjiensis BEM.</title>
        <authorList>
            <consortium name="US DOE Joint Genome Institute"/>
            <person name="Lucas S."/>
            <person name="Copeland A."/>
            <person name="Lapidus A."/>
            <person name="Glavina del Rio T."/>
            <person name="Dalin E."/>
            <person name="Tice H."/>
            <person name="Bruce D."/>
            <person name="Goodwin L."/>
            <person name="Pitluck S."/>
            <person name="Kiss H."/>
            <person name="Brettin T."/>
            <person name="Detter J.C."/>
            <person name="Han C."/>
            <person name="Kuske C.R."/>
            <person name="Schmutz J."/>
            <person name="Larimer F."/>
            <person name="Land M."/>
            <person name="Hauser L."/>
            <person name="Kyrpides N."/>
            <person name="Lykidis A."/>
            <person name="Lovley D."/>
            <person name="Richardson P."/>
        </authorList>
    </citation>
    <scope>NUCLEOTIDE SEQUENCE [LARGE SCALE GENOMIC DNA]</scope>
    <source>
        <strain evidence="2">ATCC BAA-1014 / DSM 16622 / JCM 12645 / Bem</strain>
    </source>
</reference>
<name>B5EBH9_CITBB</name>